<dbReference type="AlphaFoldDB" id="A0A4C1W958"/>
<sequence length="73" mass="8126">MCCRSLGEGYGEESRFWEGEGEHEVRVTETLAADGHAARRRRRTRIAAQGRTLALGAENERNCRHLYAPAPAA</sequence>
<proteinExistence type="predicted"/>
<evidence type="ECO:0000313" key="2">
    <source>
        <dbReference type="Proteomes" id="UP000299102"/>
    </source>
</evidence>
<dbReference type="Proteomes" id="UP000299102">
    <property type="component" value="Unassembled WGS sequence"/>
</dbReference>
<protein>
    <submittedName>
        <fullName evidence="1">Uncharacterized protein</fullName>
    </submittedName>
</protein>
<dbReference type="EMBL" id="BGZK01000488">
    <property type="protein sequence ID" value="GBP46675.1"/>
    <property type="molecule type" value="Genomic_DNA"/>
</dbReference>
<accession>A0A4C1W958</accession>
<gene>
    <name evidence="1" type="ORF">EVAR_86927_1</name>
</gene>
<name>A0A4C1W958_EUMVA</name>
<keyword evidence="2" id="KW-1185">Reference proteome</keyword>
<comment type="caution">
    <text evidence="1">The sequence shown here is derived from an EMBL/GenBank/DDBJ whole genome shotgun (WGS) entry which is preliminary data.</text>
</comment>
<evidence type="ECO:0000313" key="1">
    <source>
        <dbReference type="EMBL" id="GBP46675.1"/>
    </source>
</evidence>
<organism evidence="1 2">
    <name type="scientific">Eumeta variegata</name>
    <name type="common">Bagworm moth</name>
    <name type="synonym">Eumeta japonica</name>
    <dbReference type="NCBI Taxonomy" id="151549"/>
    <lineage>
        <taxon>Eukaryota</taxon>
        <taxon>Metazoa</taxon>
        <taxon>Ecdysozoa</taxon>
        <taxon>Arthropoda</taxon>
        <taxon>Hexapoda</taxon>
        <taxon>Insecta</taxon>
        <taxon>Pterygota</taxon>
        <taxon>Neoptera</taxon>
        <taxon>Endopterygota</taxon>
        <taxon>Lepidoptera</taxon>
        <taxon>Glossata</taxon>
        <taxon>Ditrysia</taxon>
        <taxon>Tineoidea</taxon>
        <taxon>Psychidae</taxon>
        <taxon>Oiketicinae</taxon>
        <taxon>Eumeta</taxon>
    </lineage>
</organism>
<reference evidence="1 2" key="1">
    <citation type="journal article" date="2019" name="Commun. Biol.">
        <title>The bagworm genome reveals a unique fibroin gene that provides high tensile strength.</title>
        <authorList>
            <person name="Kono N."/>
            <person name="Nakamura H."/>
            <person name="Ohtoshi R."/>
            <person name="Tomita M."/>
            <person name="Numata K."/>
            <person name="Arakawa K."/>
        </authorList>
    </citation>
    <scope>NUCLEOTIDE SEQUENCE [LARGE SCALE GENOMIC DNA]</scope>
</reference>